<dbReference type="GO" id="GO:0008168">
    <property type="term" value="F:methyltransferase activity"/>
    <property type="evidence" value="ECO:0007669"/>
    <property type="project" value="UniProtKB-KW"/>
</dbReference>
<dbReference type="Gene3D" id="1.10.10.10">
    <property type="entry name" value="Winged helix-like DNA-binding domain superfamily/Winged helix DNA-binding domain"/>
    <property type="match status" value="1"/>
</dbReference>
<dbReference type="EMBL" id="JXNT01000003">
    <property type="protein sequence ID" value="ODM20728.1"/>
    <property type="molecule type" value="Genomic_DNA"/>
</dbReference>
<dbReference type="GO" id="GO:0032259">
    <property type="term" value="P:methylation"/>
    <property type="evidence" value="ECO:0007669"/>
    <property type="project" value="UniProtKB-KW"/>
</dbReference>
<dbReference type="SUPFAM" id="SSF46785">
    <property type="entry name" value="Winged helix' DNA-binding domain"/>
    <property type="match status" value="1"/>
</dbReference>
<dbReference type="PANTHER" id="PTHR43712">
    <property type="entry name" value="PUTATIVE (AFU_ORTHOLOGUE AFUA_4G14580)-RELATED"/>
    <property type="match status" value="1"/>
</dbReference>
<name>A0A1E3BIJ3_ASPCR</name>
<keyword evidence="1" id="KW-0489">Methyltransferase</keyword>
<evidence type="ECO:0000313" key="5">
    <source>
        <dbReference type="EMBL" id="ODM20728.1"/>
    </source>
</evidence>
<protein>
    <recommendedName>
        <fullName evidence="4">O-methyltransferase dimerisation domain-containing protein</fullName>
    </recommendedName>
</protein>
<dbReference type="InterPro" id="IPR029063">
    <property type="entry name" value="SAM-dependent_MTases_sf"/>
</dbReference>
<evidence type="ECO:0000256" key="3">
    <source>
        <dbReference type="ARBA" id="ARBA00022691"/>
    </source>
</evidence>
<evidence type="ECO:0000259" key="4">
    <source>
        <dbReference type="Pfam" id="PF08100"/>
    </source>
</evidence>
<keyword evidence="2" id="KW-0808">Transferase</keyword>
<proteinExistence type="predicted"/>
<keyword evidence="6" id="KW-1185">Reference proteome</keyword>
<organism evidence="5 6">
    <name type="scientific">Aspergillus cristatus</name>
    <name type="common">Chinese Fuzhuan brick tea-fermentation fungus</name>
    <name type="synonym">Eurotium cristatum</name>
    <dbReference type="NCBI Taxonomy" id="573508"/>
    <lineage>
        <taxon>Eukaryota</taxon>
        <taxon>Fungi</taxon>
        <taxon>Dikarya</taxon>
        <taxon>Ascomycota</taxon>
        <taxon>Pezizomycotina</taxon>
        <taxon>Eurotiomycetes</taxon>
        <taxon>Eurotiomycetidae</taxon>
        <taxon>Eurotiales</taxon>
        <taxon>Aspergillaceae</taxon>
        <taxon>Aspergillus</taxon>
        <taxon>Aspergillus subgen. Aspergillus</taxon>
    </lineage>
</organism>
<evidence type="ECO:0000256" key="1">
    <source>
        <dbReference type="ARBA" id="ARBA00022603"/>
    </source>
</evidence>
<evidence type="ECO:0000256" key="2">
    <source>
        <dbReference type="ARBA" id="ARBA00022679"/>
    </source>
</evidence>
<reference evidence="5 6" key="1">
    <citation type="journal article" date="2016" name="BMC Genomics">
        <title>Comparative genomic and transcriptomic analyses of the Fuzhuan brick tea-fermentation fungus Aspergillus cristatus.</title>
        <authorList>
            <person name="Ge Y."/>
            <person name="Wang Y."/>
            <person name="Liu Y."/>
            <person name="Tan Y."/>
            <person name="Ren X."/>
            <person name="Zhang X."/>
            <person name="Hyde K.D."/>
            <person name="Liu Y."/>
            <person name="Liu Z."/>
        </authorList>
    </citation>
    <scope>NUCLEOTIDE SEQUENCE [LARGE SCALE GENOMIC DNA]</scope>
    <source>
        <strain evidence="5 6">GZAAS20.1005</strain>
    </source>
</reference>
<accession>A0A1E3BIJ3</accession>
<dbReference type="SUPFAM" id="SSF53335">
    <property type="entry name" value="S-adenosyl-L-methionine-dependent methyltransferases"/>
    <property type="match status" value="1"/>
</dbReference>
<dbReference type="InterPro" id="IPR012967">
    <property type="entry name" value="COMT_dimerisation"/>
</dbReference>
<comment type="caution">
    <text evidence="5">The sequence shown here is derived from an EMBL/GenBank/DDBJ whole genome shotgun (WGS) entry which is preliminary data.</text>
</comment>
<evidence type="ECO:0000313" key="6">
    <source>
        <dbReference type="Proteomes" id="UP000094569"/>
    </source>
</evidence>
<gene>
    <name evidence="5" type="ORF">SI65_03781</name>
</gene>
<dbReference type="InterPro" id="IPR036390">
    <property type="entry name" value="WH_DNA-bd_sf"/>
</dbReference>
<dbReference type="InterPro" id="IPR036388">
    <property type="entry name" value="WH-like_DNA-bd_sf"/>
</dbReference>
<sequence>MSDSKKVEINSLVKQLDEQVSNFIARDVESDRLATIQTARDLIQKLQTPQESVTNTIYSPTHFLCIRIGIDLDVFNILASKNDPVTLEEVASAKGADPILVERVMRILAAIRYINDDGPRLYSANEMTIKMTDRLEVAKVKFIWLGGQLLSKSQNFPESLWVGISQDQERLDICNTFMEADRGSRPSWLNWFPVKERVIDGFDPTVSDTLLVDPENPPQHRFRNEEGLFQVDHIEEFILADTGCAMLPAMWDWEMVFCNSMERTQGQWQRLLKSAGFDVIRFWNPPGDGQGIIEAEFEECPRTGGVSYKANM</sequence>
<dbReference type="PANTHER" id="PTHR43712:SF2">
    <property type="entry name" value="O-METHYLTRANSFERASE CICE"/>
    <property type="match status" value="1"/>
</dbReference>
<dbReference type="Proteomes" id="UP000094569">
    <property type="component" value="Unassembled WGS sequence"/>
</dbReference>
<dbReference type="STRING" id="573508.A0A1E3BIJ3"/>
<keyword evidence="3" id="KW-0949">S-adenosyl-L-methionine</keyword>
<dbReference type="AlphaFoldDB" id="A0A1E3BIJ3"/>
<dbReference type="Pfam" id="PF08100">
    <property type="entry name" value="Dimerisation"/>
    <property type="match status" value="1"/>
</dbReference>
<dbReference type="GO" id="GO:0046983">
    <property type="term" value="F:protein dimerization activity"/>
    <property type="evidence" value="ECO:0007669"/>
    <property type="project" value="InterPro"/>
</dbReference>
<dbReference type="VEuPathDB" id="FungiDB:SI65_03781"/>
<feature type="domain" description="O-methyltransferase dimerisation" evidence="4">
    <location>
        <begin position="65"/>
        <end position="127"/>
    </location>
</feature>
<dbReference type="Gene3D" id="3.40.50.150">
    <property type="entry name" value="Vaccinia Virus protein VP39"/>
    <property type="match status" value="1"/>
</dbReference>
<dbReference type="OrthoDB" id="1535081at2759"/>